<evidence type="ECO:0000256" key="10">
    <source>
        <dbReference type="ARBA" id="ARBA00048975"/>
    </source>
</evidence>
<dbReference type="PANTHER" id="PTHR30372">
    <property type="entry name" value="LIPID-A-DISACCHARIDE SYNTHASE"/>
    <property type="match status" value="1"/>
</dbReference>
<name>A0ABU7LLV2_9PROT</name>
<comment type="caution">
    <text evidence="11">The sequence shown here is derived from an EMBL/GenBank/DDBJ whole genome shotgun (WGS) entry which is preliminary data.</text>
</comment>
<keyword evidence="7" id="KW-0328">Glycosyltransferase</keyword>
<protein>
    <recommendedName>
        <fullName evidence="4">Lipid-A-disaccharide synthase</fullName>
        <ecNumber evidence="3">2.4.1.182</ecNumber>
    </recommendedName>
</protein>
<evidence type="ECO:0000256" key="1">
    <source>
        <dbReference type="ARBA" id="ARBA00002056"/>
    </source>
</evidence>
<accession>A0ABU7LLV2</accession>
<evidence type="ECO:0000313" key="12">
    <source>
        <dbReference type="Proteomes" id="UP001354971"/>
    </source>
</evidence>
<reference evidence="11 12" key="1">
    <citation type="submission" date="2024-01" db="EMBL/GenBank/DDBJ databases">
        <title>Hyphobacterium bacterium isolated from marine sediment.</title>
        <authorList>
            <person name="Zhao S."/>
        </authorList>
    </citation>
    <scope>NUCLEOTIDE SEQUENCE [LARGE SCALE GENOMIC DNA]</scope>
    <source>
        <strain evidence="12">HN65</strain>
    </source>
</reference>
<evidence type="ECO:0000256" key="2">
    <source>
        <dbReference type="ARBA" id="ARBA00007868"/>
    </source>
</evidence>
<keyword evidence="9" id="KW-0443">Lipid metabolism</keyword>
<comment type="similarity">
    <text evidence="2">Belongs to the LpxB family.</text>
</comment>
<dbReference type="SUPFAM" id="SSF53756">
    <property type="entry name" value="UDP-Glycosyltransferase/glycogen phosphorylase"/>
    <property type="match status" value="1"/>
</dbReference>
<dbReference type="Proteomes" id="UP001354971">
    <property type="component" value="Unassembled WGS sequence"/>
</dbReference>
<evidence type="ECO:0000256" key="7">
    <source>
        <dbReference type="ARBA" id="ARBA00022676"/>
    </source>
</evidence>
<dbReference type="EMBL" id="JAZDRP010000001">
    <property type="protein sequence ID" value="MEE2524905.1"/>
    <property type="molecule type" value="Genomic_DNA"/>
</dbReference>
<dbReference type="Pfam" id="PF02684">
    <property type="entry name" value="LpxB"/>
    <property type="match status" value="1"/>
</dbReference>
<sequence length="391" mass="41552">MSEPLKVFLVAVEPSGDALGADLIAALRESCGNDVSIAGVGGPRMAELGVRSAVDISGLAILGLLDGLKTYPQILKKVNETVEAAMAFEADSVVLIDSWGFMIRVAQRLQKRENAPFLIKYVGPQIWAARPRRANVLAQSVDHLLTIHAFDQPMFEAAGLATTFVGNPALERPVTGDGTAFRRKHGIDKGTIVIGVLFGSRPSELRRIGPAIRDAIAALQAQLPGAVFVTPAAPAIAEGVRAALNEDPRMTNVLVVEEDEKRDATSAMNVALAVSGTATTELALAGVPTVSTYRLGWLSYWIYKNILFKAKYFSLVNIAADQELIIEHAQDEANGERLAASVQVLLDENSSGRSRGPALQAAAEAMKGDGRSSARAAEAVHGLTAARKRPD</sequence>
<dbReference type="PANTHER" id="PTHR30372:SF4">
    <property type="entry name" value="LIPID-A-DISACCHARIDE SYNTHASE, MITOCHONDRIAL-RELATED"/>
    <property type="match status" value="1"/>
</dbReference>
<evidence type="ECO:0000313" key="11">
    <source>
        <dbReference type="EMBL" id="MEE2524905.1"/>
    </source>
</evidence>
<evidence type="ECO:0000256" key="4">
    <source>
        <dbReference type="ARBA" id="ARBA00020902"/>
    </source>
</evidence>
<comment type="function">
    <text evidence="1">Condensation of UDP-2,3-diacylglucosamine and 2,3-diacylglucosamine-1-phosphate to form lipid A disaccharide, a precursor of lipid A, a phosphorylated glycolipid that anchors the lipopolysaccharide to the outer membrane of the cell.</text>
</comment>
<dbReference type="InterPro" id="IPR003835">
    <property type="entry name" value="Glyco_trans_19"/>
</dbReference>
<organism evidence="11 12">
    <name type="scientific">Hyphobacterium lacteum</name>
    <dbReference type="NCBI Taxonomy" id="3116575"/>
    <lineage>
        <taxon>Bacteria</taxon>
        <taxon>Pseudomonadati</taxon>
        <taxon>Pseudomonadota</taxon>
        <taxon>Alphaproteobacteria</taxon>
        <taxon>Maricaulales</taxon>
        <taxon>Maricaulaceae</taxon>
        <taxon>Hyphobacterium</taxon>
    </lineage>
</organism>
<comment type="catalytic activity">
    <reaction evidence="10">
        <text>a lipid X + a UDP-2-N,3-O-bis[(3R)-3-hydroxyacyl]-alpha-D-glucosamine = a lipid A disaccharide + UDP + H(+)</text>
        <dbReference type="Rhea" id="RHEA:67828"/>
        <dbReference type="ChEBI" id="CHEBI:15378"/>
        <dbReference type="ChEBI" id="CHEBI:58223"/>
        <dbReference type="ChEBI" id="CHEBI:137748"/>
        <dbReference type="ChEBI" id="CHEBI:176338"/>
        <dbReference type="ChEBI" id="CHEBI:176343"/>
        <dbReference type="EC" id="2.4.1.182"/>
    </reaction>
</comment>
<keyword evidence="12" id="KW-1185">Reference proteome</keyword>
<dbReference type="EC" id="2.4.1.182" evidence="3"/>
<proteinExistence type="inferred from homology"/>
<evidence type="ECO:0000256" key="6">
    <source>
        <dbReference type="ARBA" id="ARBA00022556"/>
    </source>
</evidence>
<dbReference type="RefSeq" id="WP_330197571.1">
    <property type="nucleotide sequence ID" value="NZ_JAZDRP010000001.1"/>
</dbReference>
<evidence type="ECO:0000256" key="5">
    <source>
        <dbReference type="ARBA" id="ARBA00022516"/>
    </source>
</evidence>
<evidence type="ECO:0000256" key="3">
    <source>
        <dbReference type="ARBA" id="ARBA00012687"/>
    </source>
</evidence>
<keyword evidence="6" id="KW-0441">Lipid A biosynthesis</keyword>
<evidence type="ECO:0000256" key="9">
    <source>
        <dbReference type="ARBA" id="ARBA00023098"/>
    </source>
</evidence>
<evidence type="ECO:0000256" key="8">
    <source>
        <dbReference type="ARBA" id="ARBA00022679"/>
    </source>
</evidence>
<keyword evidence="5" id="KW-0444">Lipid biosynthesis</keyword>
<gene>
    <name evidence="11" type="ORF">V0U79_00885</name>
</gene>
<keyword evidence="8" id="KW-0808">Transferase</keyword>